<evidence type="ECO:0000313" key="2">
    <source>
        <dbReference type="EMBL" id="SIQ67167.1"/>
    </source>
</evidence>
<proteinExistence type="predicted"/>
<organism evidence="2 3">
    <name type="scientific">Haladaptatus litoreus</name>
    <dbReference type="NCBI Taxonomy" id="553468"/>
    <lineage>
        <taxon>Archaea</taxon>
        <taxon>Methanobacteriati</taxon>
        <taxon>Methanobacteriota</taxon>
        <taxon>Stenosarchaea group</taxon>
        <taxon>Halobacteria</taxon>
        <taxon>Halobacteriales</taxon>
        <taxon>Haladaptataceae</taxon>
        <taxon>Haladaptatus</taxon>
    </lineage>
</organism>
<sequence>MPKNNDNERNLNRRDYVKGIAAAGIGAGTIFSGASAARTNANGEDVYLVFGADTSSDLESWLENRAGDLQSSSQESNSEVIQYQDVNQLNVNQQENAVAISIDGGQADAIQRTYQYNTNTQKGDAQSINAKKEKKEHTFEDVKNAYIVFAGDSDSREFSGWVVSDNVFESKQSAEADIDQEQEVEQVNYNSQSTAVAISEGGSYSRSYQRSYQENNNVQTAKALALNVGDGDSQKADSSVEQWQDVDQLNVNEQGIAVAIAVGEDSVAKAWQVSCQFNTNKQIAKAAAINFDPKSMDEVAATARMNGDFSESDVKRTKTGKDQANTQDAEADIDQFQGVNQLNINLQNAAVSVALDKSDSYATQASYQGNFNAQVAEAAAVNIDEGNWKAATVLNGTDAKGDGSWAVSYDNGGDQVNQQTAIADIDQAQYVEQLNVNEQYSAVAYAENDGTAMAEQLNYQVNQNEQIAESEASNESDQDNKKDGKKDKDEKCAA</sequence>
<dbReference type="RefSeq" id="WP_076426921.1">
    <property type="nucleotide sequence ID" value="NZ_FTNO01000001.1"/>
</dbReference>
<keyword evidence="3" id="KW-1185">Reference proteome</keyword>
<dbReference type="Proteomes" id="UP000186914">
    <property type="component" value="Unassembled WGS sequence"/>
</dbReference>
<evidence type="ECO:0000313" key="3">
    <source>
        <dbReference type="Proteomes" id="UP000186914"/>
    </source>
</evidence>
<dbReference type="PROSITE" id="PS51318">
    <property type="entry name" value="TAT"/>
    <property type="match status" value="1"/>
</dbReference>
<feature type="region of interest" description="Disordered" evidence="1">
    <location>
        <begin position="462"/>
        <end position="494"/>
    </location>
</feature>
<feature type="compositionally biased region" description="Polar residues" evidence="1">
    <location>
        <begin position="462"/>
        <end position="471"/>
    </location>
</feature>
<dbReference type="OrthoDB" id="202842at2157"/>
<protein>
    <submittedName>
        <fullName evidence="2">Uncharacterized protein</fullName>
    </submittedName>
</protein>
<evidence type="ECO:0000256" key="1">
    <source>
        <dbReference type="SAM" id="MobiDB-lite"/>
    </source>
</evidence>
<accession>A0A1N6UNM8</accession>
<dbReference type="EMBL" id="FTNO01000001">
    <property type="protein sequence ID" value="SIQ67167.1"/>
    <property type="molecule type" value="Genomic_DNA"/>
</dbReference>
<name>A0A1N6UNM8_9EURY</name>
<dbReference type="InterPro" id="IPR006311">
    <property type="entry name" value="TAT_signal"/>
</dbReference>
<feature type="compositionally biased region" description="Basic and acidic residues" evidence="1">
    <location>
        <begin position="478"/>
        <end position="494"/>
    </location>
</feature>
<dbReference type="AlphaFoldDB" id="A0A1N6UNM8"/>
<reference evidence="3" key="1">
    <citation type="submission" date="2017-01" db="EMBL/GenBank/DDBJ databases">
        <authorList>
            <person name="Varghese N."/>
            <person name="Submissions S."/>
        </authorList>
    </citation>
    <scope>NUCLEOTIDE SEQUENCE [LARGE SCALE GENOMIC DNA]</scope>
    <source>
        <strain evidence="3">CGMCC 1.7737</strain>
    </source>
</reference>
<gene>
    <name evidence="2" type="ORF">SAMN05421858_0029</name>
</gene>